<dbReference type="AlphaFoldDB" id="A0A0A9CEU4"/>
<keyword evidence="1" id="KW-0472">Membrane</keyword>
<reference evidence="2" key="2">
    <citation type="journal article" date="2015" name="Data Brief">
        <title>Shoot transcriptome of the giant reed, Arundo donax.</title>
        <authorList>
            <person name="Barrero R.A."/>
            <person name="Guerrero F.D."/>
            <person name="Moolhuijzen P."/>
            <person name="Goolsby J.A."/>
            <person name="Tidwell J."/>
            <person name="Bellgard S.E."/>
            <person name="Bellgard M.I."/>
        </authorList>
    </citation>
    <scope>NUCLEOTIDE SEQUENCE</scope>
    <source>
        <tissue evidence="2">Shoot tissue taken approximately 20 cm above the soil surface</tissue>
    </source>
</reference>
<name>A0A0A9CEU4_ARUDO</name>
<dbReference type="EMBL" id="GBRH01223051">
    <property type="protein sequence ID" value="JAD74844.1"/>
    <property type="molecule type" value="Transcribed_RNA"/>
</dbReference>
<protein>
    <submittedName>
        <fullName evidence="2">Uncharacterized protein</fullName>
    </submittedName>
</protein>
<organism evidence="2">
    <name type="scientific">Arundo donax</name>
    <name type="common">Giant reed</name>
    <name type="synonym">Donax arundinaceus</name>
    <dbReference type="NCBI Taxonomy" id="35708"/>
    <lineage>
        <taxon>Eukaryota</taxon>
        <taxon>Viridiplantae</taxon>
        <taxon>Streptophyta</taxon>
        <taxon>Embryophyta</taxon>
        <taxon>Tracheophyta</taxon>
        <taxon>Spermatophyta</taxon>
        <taxon>Magnoliopsida</taxon>
        <taxon>Liliopsida</taxon>
        <taxon>Poales</taxon>
        <taxon>Poaceae</taxon>
        <taxon>PACMAD clade</taxon>
        <taxon>Arundinoideae</taxon>
        <taxon>Arundineae</taxon>
        <taxon>Arundo</taxon>
    </lineage>
</organism>
<proteinExistence type="predicted"/>
<feature type="transmembrane region" description="Helical" evidence="1">
    <location>
        <begin position="47"/>
        <end position="64"/>
    </location>
</feature>
<accession>A0A0A9CEU4</accession>
<reference evidence="2" key="1">
    <citation type="submission" date="2014-09" db="EMBL/GenBank/DDBJ databases">
        <authorList>
            <person name="Magalhaes I.L.F."/>
            <person name="Oliveira U."/>
            <person name="Santos F.R."/>
            <person name="Vidigal T.H.D.A."/>
            <person name="Brescovit A.D."/>
            <person name="Santos A.J."/>
        </authorList>
    </citation>
    <scope>NUCLEOTIDE SEQUENCE</scope>
    <source>
        <tissue evidence="2">Shoot tissue taken approximately 20 cm above the soil surface</tissue>
    </source>
</reference>
<sequence length="73" mass="8344">MFHLCHAYGPKNVLISAHPFLTMMTIYFCCLLFSMTFCTITDSIHQLTTSVSIMSYVNLLLVVIQSKFTLSFQ</sequence>
<evidence type="ECO:0000256" key="1">
    <source>
        <dbReference type="SAM" id="Phobius"/>
    </source>
</evidence>
<keyword evidence="1" id="KW-1133">Transmembrane helix</keyword>
<keyword evidence="1" id="KW-0812">Transmembrane</keyword>
<feature type="transmembrane region" description="Helical" evidence="1">
    <location>
        <begin position="20"/>
        <end position="40"/>
    </location>
</feature>
<evidence type="ECO:0000313" key="2">
    <source>
        <dbReference type="EMBL" id="JAD74844.1"/>
    </source>
</evidence>